<keyword evidence="1" id="KW-1133">Transmembrane helix</keyword>
<keyword evidence="1" id="KW-0812">Transmembrane</keyword>
<feature type="transmembrane region" description="Helical" evidence="1">
    <location>
        <begin position="6"/>
        <end position="24"/>
    </location>
</feature>
<reference evidence="2 3" key="1">
    <citation type="submission" date="2019-06" db="EMBL/GenBank/DDBJ databases">
        <title>The presence and diversity of blaCTX-M among Escherichia coli from urban wastewater and feedlot cattle, in Alberta, Canada.</title>
        <authorList>
            <person name="Cormier A.C."/>
            <person name="Chalmer G."/>
            <person name="Cook S.R."/>
            <person name="Zaheer R."/>
            <person name="Hannon S.J."/>
            <person name="Booker C.W."/>
            <person name="Read R."/>
            <person name="Gow S.P."/>
            <person name="Mcallister T.A."/>
            <person name="Boerlin P."/>
        </authorList>
    </citation>
    <scope>NUCLEOTIDE SEQUENCE [LARGE SCALE GENOMIC DNA]</scope>
    <source>
        <strain evidence="2 3">347</strain>
    </source>
</reference>
<keyword evidence="1" id="KW-0472">Membrane</keyword>
<comment type="caution">
    <text evidence="2">The sequence shown here is derived from an EMBL/GenBank/DDBJ whole genome shotgun (WGS) entry which is preliminary data.</text>
</comment>
<gene>
    <name evidence="2" type="ORF">FKO60_12590</name>
</gene>
<organism evidence="2 3">
    <name type="scientific">Escherichia coli</name>
    <dbReference type="NCBI Taxonomy" id="562"/>
    <lineage>
        <taxon>Bacteria</taxon>
        <taxon>Pseudomonadati</taxon>
        <taxon>Pseudomonadota</taxon>
        <taxon>Gammaproteobacteria</taxon>
        <taxon>Enterobacterales</taxon>
        <taxon>Enterobacteriaceae</taxon>
        <taxon>Escherichia</taxon>
    </lineage>
</organism>
<protein>
    <submittedName>
        <fullName evidence="2">Uncharacterized protein</fullName>
    </submittedName>
</protein>
<proteinExistence type="predicted"/>
<dbReference type="EMBL" id="VHKY01000007">
    <property type="protein sequence ID" value="TZE48463.1"/>
    <property type="molecule type" value="Genomic_DNA"/>
</dbReference>
<dbReference type="AlphaFoldDB" id="A0A5D8ML76"/>
<evidence type="ECO:0000313" key="3">
    <source>
        <dbReference type="Proteomes" id="UP000324120"/>
    </source>
</evidence>
<evidence type="ECO:0000313" key="2">
    <source>
        <dbReference type="EMBL" id="TZE48463.1"/>
    </source>
</evidence>
<name>A0A5D8ML76_ECOLX</name>
<accession>A0A5D8ML76</accession>
<dbReference type="Proteomes" id="UP000324120">
    <property type="component" value="Unassembled WGS sequence"/>
</dbReference>
<evidence type="ECO:0000256" key="1">
    <source>
        <dbReference type="SAM" id="Phobius"/>
    </source>
</evidence>
<sequence length="59" mass="6460">MCSSAPGNAPLLHCTLGLIIAALCKNKRWKRIRNKNKPPLLEQKGGLKKCCLSGIQENT</sequence>